<dbReference type="SUPFAM" id="SSF50129">
    <property type="entry name" value="GroES-like"/>
    <property type="match status" value="1"/>
</dbReference>
<organism evidence="11 12">
    <name type="scientific">Tetrapyrgos nigripes</name>
    <dbReference type="NCBI Taxonomy" id="182062"/>
    <lineage>
        <taxon>Eukaryota</taxon>
        <taxon>Fungi</taxon>
        <taxon>Dikarya</taxon>
        <taxon>Basidiomycota</taxon>
        <taxon>Agaricomycotina</taxon>
        <taxon>Agaricomycetes</taxon>
        <taxon>Agaricomycetidae</taxon>
        <taxon>Agaricales</taxon>
        <taxon>Marasmiineae</taxon>
        <taxon>Marasmiaceae</taxon>
        <taxon>Tetrapyrgos</taxon>
    </lineage>
</organism>
<evidence type="ECO:0000259" key="10">
    <source>
        <dbReference type="SMART" id="SM00829"/>
    </source>
</evidence>
<dbReference type="InterPro" id="IPR016161">
    <property type="entry name" value="Ald_DH/histidinol_DH"/>
</dbReference>
<comment type="cofactor">
    <cofactor evidence="1">
        <name>Zn(2+)</name>
        <dbReference type="ChEBI" id="CHEBI:29105"/>
    </cofactor>
</comment>
<evidence type="ECO:0000256" key="2">
    <source>
        <dbReference type="ARBA" id="ARBA00008072"/>
    </source>
</evidence>
<dbReference type="CDD" id="cd08297">
    <property type="entry name" value="CAD3"/>
    <property type="match status" value="1"/>
</dbReference>
<dbReference type="InterPro" id="IPR036291">
    <property type="entry name" value="NAD(P)-bd_dom_sf"/>
</dbReference>
<dbReference type="FunFam" id="3.40.50.720:FF:000039">
    <property type="entry name" value="Alcohol dehydrogenase AdhP"/>
    <property type="match status" value="1"/>
</dbReference>
<dbReference type="OrthoDB" id="1879366at2759"/>
<dbReference type="Pfam" id="PF00107">
    <property type="entry name" value="ADH_zinc_N"/>
    <property type="match status" value="1"/>
</dbReference>
<evidence type="ECO:0000313" key="11">
    <source>
        <dbReference type="EMBL" id="KAF5347373.1"/>
    </source>
</evidence>
<dbReference type="GO" id="GO:0046872">
    <property type="term" value="F:metal ion binding"/>
    <property type="evidence" value="ECO:0007669"/>
    <property type="project" value="UniProtKB-KW"/>
</dbReference>
<dbReference type="AlphaFoldDB" id="A0A8H5CTK4"/>
<keyword evidence="12" id="KW-1185">Reference proteome</keyword>
<keyword evidence="4" id="KW-0479">Metal-binding</keyword>
<evidence type="ECO:0000256" key="3">
    <source>
        <dbReference type="ARBA" id="ARBA00009986"/>
    </source>
</evidence>
<dbReference type="FunFam" id="3.40.605.10:FF:000026">
    <property type="entry name" value="Aldehyde dehydrogenase, putative"/>
    <property type="match status" value="1"/>
</dbReference>
<evidence type="ECO:0000256" key="6">
    <source>
        <dbReference type="ARBA" id="ARBA00023002"/>
    </source>
</evidence>
<comment type="similarity">
    <text evidence="3 9">Belongs to the aldehyde dehydrogenase family.</text>
</comment>
<dbReference type="GO" id="GO:0004030">
    <property type="term" value="F:aldehyde dehydrogenase [NAD(P)+] activity"/>
    <property type="evidence" value="ECO:0007669"/>
    <property type="project" value="UniProtKB-ARBA"/>
</dbReference>
<evidence type="ECO:0000256" key="4">
    <source>
        <dbReference type="ARBA" id="ARBA00022723"/>
    </source>
</evidence>
<dbReference type="Gene3D" id="3.40.50.720">
    <property type="entry name" value="NAD(P)-binding Rossmann-like Domain"/>
    <property type="match status" value="1"/>
</dbReference>
<dbReference type="InterPro" id="IPR016163">
    <property type="entry name" value="Ald_DH_C"/>
</dbReference>
<protein>
    <recommendedName>
        <fullName evidence="10">Enoyl reductase (ER) domain-containing protein</fullName>
    </recommendedName>
</protein>
<dbReference type="Gene3D" id="3.90.180.10">
    <property type="entry name" value="Medium-chain alcohol dehydrogenases, catalytic domain"/>
    <property type="match status" value="1"/>
</dbReference>
<dbReference type="InterPro" id="IPR013154">
    <property type="entry name" value="ADH-like_N"/>
</dbReference>
<dbReference type="Gene3D" id="3.40.605.10">
    <property type="entry name" value="Aldehyde Dehydrogenase, Chain A, domain 1"/>
    <property type="match status" value="2"/>
</dbReference>
<dbReference type="InterPro" id="IPR020843">
    <property type="entry name" value="ER"/>
</dbReference>
<dbReference type="InterPro" id="IPR029510">
    <property type="entry name" value="Ald_DH_CS_GLU"/>
</dbReference>
<dbReference type="PROSITE" id="PS00687">
    <property type="entry name" value="ALDEHYDE_DEHYDR_GLU"/>
    <property type="match status" value="1"/>
</dbReference>
<evidence type="ECO:0000256" key="5">
    <source>
        <dbReference type="ARBA" id="ARBA00022833"/>
    </source>
</evidence>
<accession>A0A8H5CTK4</accession>
<dbReference type="Gene3D" id="3.40.309.10">
    <property type="entry name" value="Aldehyde Dehydrogenase, Chain A, domain 2"/>
    <property type="match status" value="1"/>
</dbReference>
<dbReference type="SUPFAM" id="SSF51735">
    <property type="entry name" value="NAD(P)-binding Rossmann-fold domains"/>
    <property type="match status" value="1"/>
</dbReference>
<dbReference type="Proteomes" id="UP000559256">
    <property type="component" value="Unassembled WGS sequence"/>
</dbReference>
<dbReference type="SUPFAM" id="SSF53720">
    <property type="entry name" value="ALDH-like"/>
    <property type="match status" value="1"/>
</dbReference>
<comment type="similarity">
    <text evidence="2">Belongs to the zinc-containing alcohol dehydrogenase family.</text>
</comment>
<gene>
    <name evidence="11" type="ORF">D9758_011288</name>
</gene>
<dbReference type="FunFam" id="3.40.309.10:FF:000012">
    <property type="entry name" value="Betaine aldehyde dehydrogenase"/>
    <property type="match status" value="1"/>
</dbReference>
<reference evidence="11 12" key="1">
    <citation type="journal article" date="2020" name="ISME J.">
        <title>Uncovering the hidden diversity of litter-decomposition mechanisms in mushroom-forming fungi.</title>
        <authorList>
            <person name="Floudas D."/>
            <person name="Bentzer J."/>
            <person name="Ahren D."/>
            <person name="Johansson T."/>
            <person name="Persson P."/>
            <person name="Tunlid A."/>
        </authorList>
    </citation>
    <scope>NUCLEOTIDE SEQUENCE [LARGE SCALE GENOMIC DNA]</scope>
    <source>
        <strain evidence="11 12">CBS 291.85</strain>
    </source>
</reference>
<name>A0A8H5CTK4_9AGAR</name>
<evidence type="ECO:0000256" key="7">
    <source>
        <dbReference type="ARBA" id="ARBA00023027"/>
    </source>
</evidence>
<sequence length="798" mass="84941">MDTTGKILTAVSVGSAKDVDIAVDAAQKAYKTNWGLHMPGSKRGEMLNRLADLVEKHKDELAALEALDAGKPFFTAQHVDIANTISTLRYYAGWADKIHGKTIETSETKLAYTRHEPFGVVMPIRAASPDLENCPRTCYRKYRGIEGNEPSENTPLSALKLAGFLNEAGFPPGVLNIVNGLGPVVGEAMAYHPLIRKISFTGSTVIGRRIQEASAKSNLKAVTLELGGKNPNIIFEDANLDQAVKWACIGQVCTAGSRIFVQEGIHDAFIEAFTAAAQEIQGVIGDPFSASTMHGPQVSKTQLDRILGYINGAKAEGAIVAAGGQAQSGDGYFIQPTIFTGCKPNMKIVQEEVFGPVAAVIKFKTEEEVIEMANDSLYGLASGVFTENSSRAIRVAHALETGMTWINSYNNSEHPVPFGGFKQSGVGTELGEYALNTYTQVKAKNTNFVIPVDKDNRENQTWLLLPDTGPGAWARAAVITQLGPKEDLVLDTAHPVPSPATLQPGQCLIKISYAGVCHSDLSVKNDDWGFPLPLPIVGGHEGIGTVVAVGAHTFDSPVQVGDRVGLKWIARSCLKCEFCRKGLEACCSVNGTWADYVVGWTDYVQSIPESLDSAAATPILCAGVTVYKALKQSKASIGEWIAIPGAGGGLGHLAVQYAKAMGLRIIAIDTGESKRSLCIDQLGAEKWIDFMESKDIINDVKEASGGLGPHAAVISVGNAKPFNQALSYLRAAGTLVAVGVPAGAAMLNVPIGVLVPKCLNIIGSSTGNRQDAAEALDIAAQGKVKCHYEVREWAEINE</sequence>
<dbReference type="Pfam" id="PF00171">
    <property type="entry name" value="Aldedh"/>
    <property type="match status" value="2"/>
</dbReference>
<evidence type="ECO:0000256" key="9">
    <source>
        <dbReference type="RuleBase" id="RU003345"/>
    </source>
</evidence>
<dbReference type="EMBL" id="JAACJM010000095">
    <property type="protein sequence ID" value="KAF5347373.1"/>
    <property type="molecule type" value="Genomic_DNA"/>
</dbReference>
<evidence type="ECO:0000313" key="12">
    <source>
        <dbReference type="Proteomes" id="UP000559256"/>
    </source>
</evidence>
<dbReference type="InterPro" id="IPR015590">
    <property type="entry name" value="Aldehyde_DH_dom"/>
</dbReference>
<dbReference type="InterPro" id="IPR013149">
    <property type="entry name" value="ADH-like_C"/>
</dbReference>
<keyword evidence="5" id="KW-0862">Zinc</keyword>
<feature type="domain" description="Enoyl reductase (ER)" evidence="10">
    <location>
        <begin position="483"/>
        <end position="784"/>
    </location>
</feature>
<keyword evidence="6 9" id="KW-0560">Oxidoreductase</keyword>
<dbReference type="InterPro" id="IPR011032">
    <property type="entry name" value="GroES-like_sf"/>
</dbReference>
<evidence type="ECO:0000256" key="1">
    <source>
        <dbReference type="ARBA" id="ARBA00001947"/>
    </source>
</evidence>
<dbReference type="Pfam" id="PF08240">
    <property type="entry name" value="ADH_N"/>
    <property type="match status" value="1"/>
</dbReference>
<comment type="caution">
    <text evidence="11">The sequence shown here is derived from an EMBL/GenBank/DDBJ whole genome shotgun (WGS) entry which is preliminary data.</text>
</comment>
<evidence type="ECO:0000256" key="8">
    <source>
        <dbReference type="PROSITE-ProRule" id="PRU10007"/>
    </source>
</evidence>
<feature type="active site" evidence="8">
    <location>
        <position position="225"/>
    </location>
</feature>
<dbReference type="InterPro" id="IPR016162">
    <property type="entry name" value="Ald_DH_N"/>
</dbReference>
<dbReference type="PANTHER" id="PTHR11699">
    <property type="entry name" value="ALDEHYDE DEHYDROGENASE-RELATED"/>
    <property type="match status" value="1"/>
</dbReference>
<keyword evidence="7" id="KW-0520">NAD</keyword>
<proteinExistence type="inferred from homology"/>
<dbReference type="SMART" id="SM00829">
    <property type="entry name" value="PKS_ER"/>
    <property type="match status" value="1"/>
</dbReference>
<dbReference type="FunFam" id="3.40.605.10:FF:000050">
    <property type="entry name" value="Aldehyde dehydrogenase, mitochondrial"/>
    <property type="match status" value="1"/>
</dbReference>